<feature type="region of interest" description="Disordered" evidence="2">
    <location>
        <begin position="371"/>
        <end position="398"/>
    </location>
</feature>
<dbReference type="InterPro" id="IPR052434">
    <property type="entry name" value="Tectonic-like_complex_comp"/>
</dbReference>
<accession>A0ABM1K793</accession>
<evidence type="ECO:0000313" key="5">
    <source>
        <dbReference type="RefSeq" id="XP_015269580.1"/>
    </source>
</evidence>
<keyword evidence="1" id="KW-0175">Coiled coil</keyword>
<sequence length="822" mass="92491">MNSVEYIARKLNINYFTALQNWFSPLPRELGSSGGARRVLDSRCEWRGEVVPFYEVAGKGLGKLGCGANGGRRRRPGVLGKAVGRESSSPPFFLSPGELSHELAGIDNESTMGPFPGPHWLCVGLLLGALRPGVGTTEDRTGEAQGNGPLPPPRLATPVPFQAAGQGQCVSAWASSWRVAAPGCRSSAALAWPHVGPAGQLAETGGTSPEEAEATQNRHAMAAAANTRLPRSLPPVPSTSQASFTEFTMRERMREKLKAARSRAESALLEEVSSSRSLKSFRERKSHIRLVNEVGEDEASVTEENESTISARVKLHDSARKMKQKSQIQTGYPSSEEAYNFFTFHFDPEPENIGEETQEKENNISDLGDKEVEEQESNSGQQEGQMEGETSEEEHLVHDKEDDDLLLLEQAAADFLVVKPAEYESYSGRVRKERELFFIPSKLRVPASLKVPENMQPRYLEDEGLYTGERPAVSLPNQNIMENRLLRQEQGKKWFGDDGKILALPSPVKQSCTRPPIFSVEEGKEPELETLYRKAMKMMPASQYMVGSGDPAGQFQLDVDISGLIFTHHPCFSREHVLAAKLAQLYDQYLLRRQRNLSKLLTDKLHALRNALHSILGASEMGTFHPVAQQTITEYMLEIRETRKLRDAEQERDRVLLKAMIKVWKEIKCLRDFQKYTNTPLKLCLKKEEVDKQMDEKAYEEEIQAEIAELMEEFLEEYEKKMQDYKTELQEWKSWKEAQKSRKSKKKKKKRSSSLSPEDEEMEEPECLEERVKPVSPPGVDRLQVEQQVREKAANIRRRPGEPALIPELSLTGNITPTELCP</sequence>
<feature type="compositionally biased region" description="Acidic residues" evidence="2">
    <location>
        <begin position="757"/>
        <end position="767"/>
    </location>
</feature>
<evidence type="ECO:0000259" key="3">
    <source>
        <dbReference type="Pfam" id="PF17661"/>
    </source>
</evidence>
<gene>
    <name evidence="5" type="primary">LOC107112891</name>
</gene>
<evidence type="ECO:0000256" key="2">
    <source>
        <dbReference type="SAM" id="MobiDB-lite"/>
    </source>
</evidence>
<dbReference type="Pfam" id="PF17661">
    <property type="entry name" value="DUF5523"/>
    <property type="match status" value="1"/>
</dbReference>
<feature type="compositionally biased region" description="Polar residues" evidence="2">
    <location>
        <begin position="811"/>
        <end position="822"/>
    </location>
</feature>
<feature type="region of interest" description="Disordered" evidence="2">
    <location>
        <begin position="134"/>
        <end position="153"/>
    </location>
</feature>
<feature type="domain" description="DUF5523" evidence="3">
    <location>
        <begin position="279"/>
        <end position="534"/>
    </location>
</feature>
<organism evidence="4 5">
    <name type="scientific">Gekko japonicus</name>
    <name type="common">Schlegel's Japanese gecko</name>
    <dbReference type="NCBI Taxonomy" id="146911"/>
    <lineage>
        <taxon>Eukaryota</taxon>
        <taxon>Metazoa</taxon>
        <taxon>Chordata</taxon>
        <taxon>Craniata</taxon>
        <taxon>Vertebrata</taxon>
        <taxon>Euteleostomi</taxon>
        <taxon>Lepidosauria</taxon>
        <taxon>Squamata</taxon>
        <taxon>Bifurcata</taxon>
        <taxon>Gekkota</taxon>
        <taxon>Gekkonidae</taxon>
        <taxon>Gekkoninae</taxon>
        <taxon>Gekko</taxon>
    </lineage>
</organism>
<feature type="region of interest" description="Disordered" evidence="2">
    <location>
        <begin position="743"/>
        <end position="822"/>
    </location>
</feature>
<proteinExistence type="predicted"/>
<keyword evidence="4" id="KW-1185">Reference proteome</keyword>
<dbReference type="PANTHER" id="PTHR20837:SF7">
    <property type="entry name" value="COILED-COIL AND C2 DOMAIN-CONTAINING PROTEIN 2A"/>
    <property type="match status" value="1"/>
</dbReference>
<dbReference type="Proteomes" id="UP000694871">
    <property type="component" value="Unplaced"/>
</dbReference>
<feature type="coiled-coil region" evidence="1">
    <location>
        <begin position="700"/>
        <end position="735"/>
    </location>
</feature>
<protein>
    <submittedName>
        <fullName evidence="5">Coiled-coil and C2 domain-containing protein 2A-like</fullName>
    </submittedName>
</protein>
<evidence type="ECO:0000256" key="1">
    <source>
        <dbReference type="SAM" id="Coils"/>
    </source>
</evidence>
<dbReference type="PANTHER" id="PTHR20837">
    <property type="entry name" value="CENTROSOMAL PROTEIN-RELATED"/>
    <property type="match status" value="1"/>
</dbReference>
<dbReference type="GeneID" id="107112891"/>
<evidence type="ECO:0000313" key="4">
    <source>
        <dbReference type="Proteomes" id="UP000694871"/>
    </source>
</evidence>
<feature type="non-terminal residue" evidence="5">
    <location>
        <position position="822"/>
    </location>
</feature>
<name>A0ABM1K793_GEKJA</name>
<reference evidence="5" key="1">
    <citation type="submission" date="2025-08" db="UniProtKB">
        <authorList>
            <consortium name="RefSeq"/>
        </authorList>
    </citation>
    <scope>IDENTIFICATION</scope>
</reference>
<feature type="compositionally biased region" description="Basic residues" evidence="2">
    <location>
        <begin position="743"/>
        <end position="752"/>
    </location>
</feature>
<dbReference type="RefSeq" id="XP_015269580.1">
    <property type="nucleotide sequence ID" value="XM_015414094.1"/>
</dbReference>
<dbReference type="InterPro" id="IPR041510">
    <property type="entry name" value="DUF5523"/>
</dbReference>
<feature type="compositionally biased region" description="Low complexity" evidence="2">
    <location>
        <begin position="377"/>
        <end position="388"/>
    </location>
</feature>